<protein>
    <submittedName>
        <fullName evidence="1">Uncharacterized protein</fullName>
    </submittedName>
</protein>
<sequence length="211" mass="23495">MKQIKKIGIIFSILLGIGFIFQATNGISGFTTTSPDQYYSLLEIGNTYEYDVIQFGKSSTWFAKSKSYFSNPGGEITVTLMGFGNKTVDPWFIPANPDPVPYIDITFKYLEEGELKINTTISNVSTTESGSELILGYNDYNPGFITSINWTNEKLMAENAVNSSEFLLGSVLIDESSPSQIKMDFLQDNGNQKTTLIYNKEKGVLLYAKTE</sequence>
<name>X1GXY1_9ZZZZ</name>
<comment type="caution">
    <text evidence="1">The sequence shown here is derived from an EMBL/GenBank/DDBJ whole genome shotgun (WGS) entry which is preliminary data.</text>
</comment>
<dbReference type="EMBL" id="BARU01032811">
    <property type="protein sequence ID" value="GAH62002.1"/>
    <property type="molecule type" value="Genomic_DNA"/>
</dbReference>
<evidence type="ECO:0000313" key="1">
    <source>
        <dbReference type="EMBL" id="GAH62002.1"/>
    </source>
</evidence>
<gene>
    <name evidence="1" type="ORF">S03H2_51692</name>
</gene>
<organism evidence="1">
    <name type="scientific">marine sediment metagenome</name>
    <dbReference type="NCBI Taxonomy" id="412755"/>
    <lineage>
        <taxon>unclassified sequences</taxon>
        <taxon>metagenomes</taxon>
        <taxon>ecological metagenomes</taxon>
    </lineage>
</organism>
<accession>X1GXY1</accession>
<proteinExistence type="predicted"/>
<dbReference type="AlphaFoldDB" id="X1GXY1"/>
<feature type="non-terminal residue" evidence="1">
    <location>
        <position position="211"/>
    </location>
</feature>
<reference evidence="1" key="1">
    <citation type="journal article" date="2014" name="Front. Microbiol.">
        <title>High frequency of phylogenetically diverse reductive dehalogenase-homologous genes in deep subseafloor sedimentary metagenomes.</title>
        <authorList>
            <person name="Kawai M."/>
            <person name="Futagami T."/>
            <person name="Toyoda A."/>
            <person name="Takaki Y."/>
            <person name="Nishi S."/>
            <person name="Hori S."/>
            <person name="Arai W."/>
            <person name="Tsubouchi T."/>
            <person name="Morono Y."/>
            <person name="Uchiyama I."/>
            <person name="Ito T."/>
            <person name="Fujiyama A."/>
            <person name="Inagaki F."/>
            <person name="Takami H."/>
        </authorList>
    </citation>
    <scope>NUCLEOTIDE SEQUENCE</scope>
    <source>
        <strain evidence="1">Expedition CK06-06</strain>
    </source>
</reference>